<name>A0AAE3NRJ2_9RHOB</name>
<dbReference type="CDD" id="cd07253">
    <property type="entry name" value="GLOD5"/>
    <property type="match status" value="1"/>
</dbReference>
<dbReference type="InterPro" id="IPR050383">
    <property type="entry name" value="GlyoxalaseI/FosfomycinResist"/>
</dbReference>
<evidence type="ECO:0000313" key="2">
    <source>
        <dbReference type="EMBL" id="MDF0602973.1"/>
    </source>
</evidence>
<feature type="domain" description="VOC" evidence="1">
    <location>
        <begin position="5"/>
        <end position="129"/>
    </location>
</feature>
<dbReference type="SUPFAM" id="SSF54593">
    <property type="entry name" value="Glyoxalase/Bleomycin resistance protein/Dihydroxybiphenyl dioxygenase"/>
    <property type="match status" value="1"/>
</dbReference>
<organism evidence="2 3">
    <name type="scientific">Psychromarinibacter sediminicola</name>
    <dbReference type="NCBI Taxonomy" id="3033385"/>
    <lineage>
        <taxon>Bacteria</taxon>
        <taxon>Pseudomonadati</taxon>
        <taxon>Pseudomonadota</taxon>
        <taxon>Alphaproteobacteria</taxon>
        <taxon>Rhodobacterales</taxon>
        <taxon>Paracoccaceae</taxon>
        <taxon>Psychromarinibacter</taxon>
    </lineage>
</organism>
<evidence type="ECO:0000259" key="1">
    <source>
        <dbReference type="PROSITE" id="PS51819"/>
    </source>
</evidence>
<dbReference type="RefSeq" id="WP_275569098.1">
    <property type="nucleotide sequence ID" value="NZ_JARGYC010000068.1"/>
</dbReference>
<protein>
    <submittedName>
        <fullName evidence="2">VOC family protein</fullName>
    </submittedName>
</protein>
<reference evidence="2" key="1">
    <citation type="submission" date="2023-03" db="EMBL/GenBank/DDBJ databases">
        <title>Multiphase analysis and comparison of six strains from genera Psychromarinibacter, Lutimaribacter, and Maritimibacter, including a novel species: Psychromarinibacter sediminicola sp. nov.</title>
        <authorList>
            <person name="Wang Y.-H."/>
            <person name="Ye M.-Q."/>
            <person name="Du Z.-J."/>
        </authorList>
    </citation>
    <scope>NUCLEOTIDE SEQUENCE</scope>
    <source>
        <strain evidence="2">C21-152</strain>
    </source>
</reference>
<dbReference type="Gene3D" id="3.10.180.10">
    <property type="entry name" value="2,3-Dihydroxybiphenyl 1,2-Dioxygenase, domain 1"/>
    <property type="match status" value="1"/>
</dbReference>
<comment type="caution">
    <text evidence="2">The sequence shown here is derived from an EMBL/GenBank/DDBJ whole genome shotgun (WGS) entry which is preliminary data.</text>
</comment>
<dbReference type="PANTHER" id="PTHR21366">
    <property type="entry name" value="GLYOXALASE FAMILY PROTEIN"/>
    <property type="match status" value="1"/>
</dbReference>
<proteinExistence type="predicted"/>
<dbReference type="InterPro" id="IPR037523">
    <property type="entry name" value="VOC_core"/>
</dbReference>
<evidence type="ECO:0000313" key="3">
    <source>
        <dbReference type="Proteomes" id="UP001220964"/>
    </source>
</evidence>
<keyword evidence="3" id="KW-1185">Reference proteome</keyword>
<gene>
    <name evidence="2" type="ORF">P1J78_19695</name>
</gene>
<dbReference type="EMBL" id="JARGYC010000068">
    <property type="protein sequence ID" value="MDF0602973.1"/>
    <property type="molecule type" value="Genomic_DNA"/>
</dbReference>
<sequence>MSVIVLDHLVLTVADIEATVAFYGDVLGMLREEFHGADGAPRVAVSFGSQKINLHAEGDAIEPRAVRPVPGSADLCFLSDVPLETWQEHFDAQGVPVIDGPVARTGATGPITSLYIRDPDGNLIEVSVRD</sequence>
<dbReference type="PANTHER" id="PTHR21366:SF14">
    <property type="entry name" value="GLYOXALASE DOMAIN-CONTAINING PROTEIN 5"/>
    <property type="match status" value="1"/>
</dbReference>
<dbReference type="Pfam" id="PF00903">
    <property type="entry name" value="Glyoxalase"/>
    <property type="match status" value="1"/>
</dbReference>
<dbReference type="InterPro" id="IPR029068">
    <property type="entry name" value="Glyas_Bleomycin-R_OHBP_Dase"/>
</dbReference>
<dbReference type="InterPro" id="IPR004360">
    <property type="entry name" value="Glyas_Fos-R_dOase_dom"/>
</dbReference>
<dbReference type="PROSITE" id="PS51819">
    <property type="entry name" value="VOC"/>
    <property type="match status" value="1"/>
</dbReference>
<dbReference type="AlphaFoldDB" id="A0AAE3NRJ2"/>
<accession>A0AAE3NRJ2</accession>
<dbReference type="Proteomes" id="UP001220964">
    <property type="component" value="Unassembled WGS sequence"/>
</dbReference>